<feature type="compositionally biased region" description="Low complexity" evidence="2">
    <location>
        <begin position="181"/>
        <end position="206"/>
    </location>
</feature>
<proteinExistence type="inferred from homology"/>
<evidence type="ECO:0000313" key="4">
    <source>
        <dbReference type="EMBL" id="MFC1411058.1"/>
    </source>
</evidence>
<dbReference type="InterPro" id="IPR019303">
    <property type="entry name" value="vWA_TerF_C"/>
</dbReference>
<feature type="compositionally biased region" description="Low complexity" evidence="2">
    <location>
        <begin position="266"/>
        <end position="279"/>
    </location>
</feature>
<dbReference type="PROSITE" id="PS50234">
    <property type="entry name" value="VWFA"/>
    <property type="match status" value="1"/>
</dbReference>
<name>A0ABV6VBP1_9ACTN</name>
<dbReference type="Pfam" id="PF10138">
    <property type="entry name" value="vWA-TerF-like"/>
    <property type="match status" value="2"/>
</dbReference>
<dbReference type="Proteomes" id="UP001592582">
    <property type="component" value="Unassembled WGS sequence"/>
</dbReference>
<evidence type="ECO:0000256" key="1">
    <source>
        <dbReference type="ARBA" id="ARBA00008775"/>
    </source>
</evidence>
<evidence type="ECO:0000256" key="2">
    <source>
        <dbReference type="SAM" id="MobiDB-lite"/>
    </source>
</evidence>
<feature type="domain" description="VWFA" evidence="3">
    <location>
        <begin position="328"/>
        <end position="548"/>
    </location>
</feature>
<dbReference type="InterPro" id="IPR051324">
    <property type="entry name" value="Stress/Tellurium_Resist"/>
</dbReference>
<dbReference type="CDD" id="cd00198">
    <property type="entry name" value="vWFA"/>
    <property type="match status" value="1"/>
</dbReference>
<comment type="caution">
    <text evidence="4">The sequence shown here is derived from an EMBL/GenBank/DDBJ whole genome shotgun (WGS) entry which is preliminary data.</text>
</comment>
<dbReference type="InterPro" id="IPR003325">
    <property type="entry name" value="TerD"/>
</dbReference>
<gene>
    <name evidence="4" type="ORF">ACEZDG_17500</name>
</gene>
<dbReference type="Gene3D" id="2.60.60.30">
    <property type="entry name" value="sav2460 like domains"/>
    <property type="match status" value="1"/>
</dbReference>
<dbReference type="Pfam" id="PF02342">
    <property type="entry name" value="TerD"/>
    <property type="match status" value="1"/>
</dbReference>
<dbReference type="RefSeq" id="WP_380509970.1">
    <property type="nucleotide sequence ID" value="NZ_JBHEZX010000007.1"/>
</dbReference>
<feature type="region of interest" description="Disordered" evidence="2">
    <location>
        <begin position="176"/>
        <end position="282"/>
    </location>
</feature>
<dbReference type="EMBL" id="JBHEZX010000007">
    <property type="protein sequence ID" value="MFC1411058.1"/>
    <property type="molecule type" value="Genomic_DNA"/>
</dbReference>
<dbReference type="PANTHER" id="PTHR32097">
    <property type="entry name" value="CAMP-BINDING PROTEIN 1-RELATED"/>
    <property type="match status" value="1"/>
</dbReference>
<organism evidence="4 5">
    <name type="scientific">Streptacidiphilus alkalitolerans</name>
    <dbReference type="NCBI Taxonomy" id="3342712"/>
    <lineage>
        <taxon>Bacteria</taxon>
        <taxon>Bacillati</taxon>
        <taxon>Actinomycetota</taxon>
        <taxon>Actinomycetes</taxon>
        <taxon>Kitasatosporales</taxon>
        <taxon>Streptomycetaceae</taxon>
        <taxon>Streptacidiphilus</taxon>
    </lineage>
</organism>
<dbReference type="InterPro" id="IPR002035">
    <property type="entry name" value="VWF_A"/>
</dbReference>
<evidence type="ECO:0000259" key="3">
    <source>
        <dbReference type="PROSITE" id="PS50234"/>
    </source>
</evidence>
<reference evidence="4 5" key="1">
    <citation type="submission" date="2024-09" db="EMBL/GenBank/DDBJ databases">
        <authorList>
            <person name="Lee S.D."/>
        </authorList>
    </citation>
    <scope>NUCLEOTIDE SEQUENCE [LARGE SCALE GENOMIC DNA]</scope>
    <source>
        <strain evidence="4 5">N1-1</strain>
    </source>
</reference>
<dbReference type="InterPro" id="IPR036465">
    <property type="entry name" value="vWFA_dom_sf"/>
</dbReference>
<dbReference type="Gene3D" id="3.40.50.410">
    <property type="entry name" value="von Willebrand factor, type A domain"/>
    <property type="match status" value="1"/>
</dbReference>
<dbReference type="PANTHER" id="PTHR32097:SF4">
    <property type="entry name" value="GENERAL STRESS PROTEIN 16U"/>
    <property type="match status" value="1"/>
</dbReference>
<protein>
    <submittedName>
        <fullName evidence="4">VWA domain-containing protein</fullName>
    </submittedName>
</protein>
<comment type="similarity">
    <text evidence="1">Belongs to the CAPAB/TerDEXZ family.</text>
</comment>
<evidence type="ECO:0000313" key="5">
    <source>
        <dbReference type="Proteomes" id="UP001592582"/>
    </source>
</evidence>
<keyword evidence="5" id="KW-1185">Reference proteome</keyword>
<feature type="compositionally biased region" description="Pro residues" evidence="2">
    <location>
        <begin position="255"/>
        <end position="265"/>
    </location>
</feature>
<sequence length="567" mass="60968">MCSMTTMPKGSNLPVPTTALHAVVSWRNDGRVPDVDVSALLLAASGKVRSDADFVFYNQPNHASGSVRHEGKRVQAGETMDAVLVDLGRIEPAVERIVVGASADGGTFGQVPGLRLRVLTQDGAAVAEFDIDGASSETAFLFGEFYRRAGEWKFRAVGQGYDSGLEGLATDFGISVEGDDAAPAQPQAPAQAAPQQPQQPAPQQGFGPPPAGFGPPPPVYGSPVPTANPQYQQYSQPQYAQPTQAVQVPPSYSAAPPPPPGPAPAAPLYGAPAPGAAPAGPGGISLKKQKLINLEKQLADRGDRNLLDLTKRAAVTLEKRGLGEHTARVALCLDISASMSMLYRSGKVQALVERVLALGLRFDDNAEVDVFLFGREGHEAGSVGLNSYQGWTDQMLQRWRLEGGTDYAAAMHLIRKEYFGSGGKRKKPHSDRQPVYVMFVTDGHTTSEQATRDHVMSSSYEPLFWQFMGIGRSSKSVDAPVAAQAPPPDLKQSRFARRMASMTANWGDGTFRFLEELDDMPGRFLDNADFFCVQDPANLGDEQLFELMMGAYPTWLQQAHAQGLITQ</sequence>
<dbReference type="SUPFAM" id="SSF53300">
    <property type="entry name" value="vWA-like"/>
    <property type="match status" value="1"/>
</dbReference>
<feature type="compositionally biased region" description="Pro residues" evidence="2">
    <location>
        <begin position="207"/>
        <end position="220"/>
    </location>
</feature>
<accession>A0ABV6VBP1</accession>
<dbReference type="CDD" id="cd06974">
    <property type="entry name" value="TerD_like"/>
    <property type="match status" value="1"/>
</dbReference>
<feature type="compositionally biased region" description="Low complexity" evidence="2">
    <location>
        <begin position="221"/>
        <end position="254"/>
    </location>
</feature>